<name>A0A7J0HEE0_9ERIC</name>
<sequence>MAPTAGLRGQVRLLLHLRKPMLPSPPPPSPPPPSSPYCPPPPPPAGYVYIPSSPRGLYPIDTYDSDSSLNITPVLIGCGLVGLMAFLVILVVRFKKC</sequence>
<dbReference type="PANTHER" id="PTHR35094">
    <property type="entry name" value="LEUCINE-RICH REPEAT EXTENSIN-LIKE PROTEIN 2"/>
    <property type="match status" value="1"/>
</dbReference>
<feature type="compositionally biased region" description="Pro residues" evidence="1">
    <location>
        <begin position="22"/>
        <end position="39"/>
    </location>
</feature>
<dbReference type="EMBL" id="BJWL01000029">
    <property type="protein sequence ID" value="GFZ21473.1"/>
    <property type="molecule type" value="Genomic_DNA"/>
</dbReference>
<feature type="region of interest" description="Disordered" evidence="1">
    <location>
        <begin position="20"/>
        <end position="39"/>
    </location>
</feature>
<dbReference type="Proteomes" id="UP000585474">
    <property type="component" value="Unassembled WGS sequence"/>
</dbReference>
<proteinExistence type="predicted"/>
<keyword evidence="2" id="KW-0812">Transmembrane</keyword>
<keyword evidence="2" id="KW-1133">Transmembrane helix</keyword>
<keyword evidence="4" id="KW-1185">Reference proteome</keyword>
<gene>
    <name evidence="3" type="ORF">Acr_29g0006350</name>
</gene>
<evidence type="ECO:0000313" key="3">
    <source>
        <dbReference type="EMBL" id="GFZ21473.1"/>
    </source>
</evidence>
<evidence type="ECO:0000313" key="4">
    <source>
        <dbReference type="Proteomes" id="UP000585474"/>
    </source>
</evidence>
<feature type="transmembrane region" description="Helical" evidence="2">
    <location>
        <begin position="71"/>
        <end position="92"/>
    </location>
</feature>
<dbReference type="AlphaFoldDB" id="A0A7J0HEE0"/>
<dbReference type="OrthoDB" id="1728036at2759"/>
<organism evidence="3 4">
    <name type="scientific">Actinidia rufa</name>
    <dbReference type="NCBI Taxonomy" id="165716"/>
    <lineage>
        <taxon>Eukaryota</taxon>
        <taxon>Viridiplantae</taxon>
        <taxon>Streptophyta</taxon>
        <taxon>Embryophyta</taxon>
        <taxon>Tracheophyta</taxon>
        <taxon>Spermatophyta</taxon>
        <taxon>Magnoliopsida</taxon>
        <taxon>eudicotyledons</taxon>
        <taxon>Gunneridae</taxon>
        <taxon>Pentapetalae</taxon>
        <taxon>asterids</taxon>
        <taxon>Ericales</taxon>
        <taxon>Actinidiaceae</taxon>
        <taxon>Actinidia</taxon>
    </lineage>
</organism>
<keyword evidence="2" id="KW-0472">Membrane</keyword>
<reference evidence="3 4" key="1">
    <citation type="submission" date="2019-07" db="EMBL/GenBank/DDBJ databases">
        <title>De Novo Assembly of kiwifruit Actinidia rufa.</title>
        <authorList>
            <person name="Sugita-Konishi S."/>
            <person name="Sato K."/>
            <person name="Mori E."/>
            <person name="Abe Y."/>
            <person name="Kisaki G."/>
            <person name="Hamano K."/>
            <person name="Suezawa K."/>
            <person name="Otani M."/>
            <person name="Fukuda T."/>
            <person name="Manabe T."/>
            <person name="Gomi K."/>
            <person name="Tabuchi M."/>
            <person name="Akimitsu K."/>
            <person name="Kataoka I."/>
        </authorList>
    </citation>
    <scope>NUCLEOTIDE SEQUENCE [LARGE SCALE GENOMIC DNA]</scope>
    <source>
        <strain evidence="4">cv. Fuchu</strain>
    </source>
</reference>
<accession>A0A7J0HEE0</accession>
<evidence type="ECO:0000256" key="2">
    <source>
        <dbReference type="SAM" id="Phobius"/>
    </source>
</evidence>
<evidence type="ECO:0000256" key="1">
    <source>
        <dbReference type="SAM" id="MobiDB-lite"/>
    </source>
</evidence>
<dbReference type="PANTHER" id="PTHR35094:SF7">
    <property type="entry name" value="LEUCINE-RICH REPEAT EXTENSIN-LIKE PROTEIN 2"/>
    <property type="match status" value="1"/>
</dbReference>
<comment type="caution">
    <text evidence="3">The sequence shown here is derived from an EMBL/GenBank/DDBJ whole genome shotgun (WGS) entry which is preliminary data.</text>
</comment>
<protein>
    <submittedName>
        <fullName evidence="3">Uncharacterized protein</fullName>
    </submittedName>
</protein>